<dbReference type="SUPFAM" id="SSF53850">
    <property type="entry name" value="Periplasmic binding protein-like II"/>
    <property type="match status" value="1"/>
</dbReference>
<evidence type="ECO:0000256" key="1">
    <source>
        <dbReference type="ARBA" id="ARBA00005695"/>
    </source>
</evidence>
<accession>A0A6B4JR03</accession>
<dbReference type="RefSeq" id="WP_003370164.1">
    <property type="nucleotide sequence ID" value="NZ_JACBBA010000011.1"/>
</dbReference>
<sequence>MKKYLLPISLIFIVGAFLLGFIQIDNVSSDKKGEEVINYGVEDIPDNLKTVTNLSKRNEDIICAISKGLVSKDIDNNIVPSLAKEIIKSEDGIEYEFKINDNIYWSDGSKITSDDVIVFFRELLKEDDEENIHALLDVYGAREFKDGKTTFEKGVAIKSKDNSVIIRLNAKNDKFLSELTKPQYRLRKYLVMWENIKKNYNDLVYSGDYKITSFVDDKITLESNNNDENNNNENRRVINLINDSNVELSMASFEIGERDVVINPPQSQLNKLNNDGSLITMPKDTGVYLYINDKNNISLQGRREIYKYISESMEEYSSSNEKSFELAEGSYFRENKEDLTKLQTRKVISNKEESWSPPKVLTILCRDDSINREICRVIAKWFDENTDISIKYSLLKDDEFNDEELQKRYDMILINNEANIFDKDKFYKKFVNYMSDDEKEILLSSNCNDDVYINLENKIFEEYKIVPLIFYNENIAYSKKISNIKMDGNGNIDFSSIQ</sequence>
<evidence type="ECO:0000313" key="5">
    <source>
        <dbReference type="EMBL" id="NFV27846.1"/>
    </source>
</evidence>
<dbReference type="Gene3D" id="3.40.190.10">
    <property type="entry name" value="Periplasmic binding protein-like II"/>
    <property type="match status" value="2"/>
</dbReference>
<comment type="caution">
    <text evidence="5">The sequence shown here is derived from an EMBL/GenBank/DDBJ whole genome shotgun (WGS) entry which is preliminary data.</text>
</comment>
<feature type="domain" description="Solute-binding protein family 5" evidence="4">
    <location>
        <begin position="77"/>
        <end position="295"/>
    </location>
</feature>
<reference evidence="5 6" key="1">
    <citation type="submission" date="2019-04" db="EMBL/GenBank/DDBJ databases">
        <title>Genome sequencing of Clostridium botulinum Groups I-IV and Clostridium butyricum.</title>
        <authorList>
            <person name="Brunt J."/>
            <person name="Van Vliet A.H.M."/>
            <person name="Stringer S.C."/>
            <person name="Carter A.T."/>
            <person name="Peck M.W."/>
        </authorList>
    </citation>
    <scope>NUCLEOTIDE SEQUENCE [LARGE SCALE GENOMIC DNA]</scope>
    <source>
        <strain evidence="5 6">BL81</strain>
    </source>
</reference>
<gene>
    <name evidence="5" type="ORF">FDG31_17150</name>
</gene>
<dbReference type="PANTHER" id="PTHR30290:SF9">
    <property type="entry name" value="OLIGOPEPTIDE-BINDING PROTEIN APPA"/>
    <property type="match status" value="1"/>
</dbReference>
<evidence type="ECO:0000313" key="6">
    <source>
        <dbReference type="Proteomes" id="UP000486903"/>
    </source>
</evidence>
<dbReference type="Gene3D" id="3.90.76.10">
    <property type="entry name" value="Dipeptide-binding Protein, Domain 1"/>
    <property type="match status" value="1"/>
</dbReference>
<keyword evidence="3" id="KW-0732">Signal</keyword>
<dbReference type="Proteomes" id="UP000486903">
    <property type="component" value="Unassembled WGS sequence"/>
</dbReference>
<keyword evidence="2" id="KW-0813">Transport</keyword>
<name>A0A6B4JR03_CLOBO</name>
<dbReference type="GO" id="GO:0015833">
    <property type="term" value="P:peptide transport"/>
    <property type="evidence" value="ECO:0007669"/>
    <property type="project" value="TreeGrafter"/>
</dbReference>
<dbReference type="GO" id="GO:1904680">
    <property type="term" value="F:peptide transmembrane transporter activity"/>
    <property type="evidence" value="ECO:0007669"/>
    <property type="project" value="TreeGrafter"/>
</dbReference>
<proteinExistence type="inferred from homology"/>
<dbReference type="InterPro" id="IPR000914">
    <property type="entry name" value="SBP_5_dom"/>
</dbReference>
<organism evidence="5 6">
    <name type="scientific">Clostridium botulinum</name>
    <dbReference type="NCBI Taxonomy" id="1491"/>
    <lineage>
        <taxon>Bacteria</taxon>
        <taxon>Bacillati</taxon>
        <taxon>Bacillota</taxon>
        <taxon>Clostridia</taxon>
        <taxon>Eubacteriales</taxon>
        <taxon>Clostridiaceae</taxon>
        <taxon>Clostridium</taxon>
    </lineage>
</organism>
<dbReference type="Pfam" id="PF00496">
    <property type="entry name" value="SBP_bac_5"/>
    <property type="match status" value="1"/>
</dbReference>
<evidence type="ECO:0000256" key="3">
    <source>
        <dbReference type="ARBA" id="ARBA00022729"/>
    </source>
</evidence>
<comment type="similarity">
    <text evidence="1">Belongs to the bacterial solute-binding protein 5 family.</text>
</comment>
<protein>
    <submittedName>
        <fullName evidence="5">Peptide ABC transporter substrate-binding protein</fullName>
    </submittedName>
</protein>
<dbReference type="InterPro" id="IPR039424">
    <property type="entry name" value="SBP_5"/>
</dbReference>
<dbReference type="EMBL" id="SXFB01000022">
    <property type="protein sequence ID" value="NFV27846.1"/>
    <property type="molecule type" value="Genomic_DNA"/>
</dbReference>
<dbReference type="PANTHER" id="PTHR30290">
    <property type="entry name" value="PERIPLASMIC BINDING COMPONENT OF ABC TRANSPORTER"/>
    <property type="match status" value="1"/>
</dbReference>
<dbReference type="AlphaFoldDB" id="A0A6B4JR03"/>
<evidence type="ECO:0000256" key="2">
    <source>
        <dbReference type="ARBA" id="ARBA00022448"/>
    </source>
</evidence>
<evidence type="ECO:0000259" key="4">
    <source>
        <dbReference type="Pfam" id="PF00496"/>
    </source>
</evidence>
<dbReference type="Gene3D" id="3.10.105.10">
    <property type="entry name" value="Dipeptide-binding Protein, Domain 3"/>
    <property type="match status" value="2"/>
</dbReference>